<feature type="region of interest" description="Disordered" evidence="1">
    <location>
        <begin position="57"/>
        <end position="111"/>
    </location>
</feature>
<feature type="chain" id="PRO_5027732001" evidence="2">
    <location>
        <begin position="20"/>
        <end position="156"/>
    </location>
</feature>
<dbReference type="OMA" id="SHGHRSC"/>
<dbReference type="OrthoDB" id="7915731at2759"/>
<evidence type="ECO:0000256" key="1">
    <source>
        <dbReference type="SAM" id="MobiDB-lite"/>
    </source>
</evidence>
<sequence length="156" mass="16780">MAPLHLLLHCATTLLIANALLTPQLPGTESDGKSKGGFPFALDEDVDGVELPLEVDQDMTSDQASGRTQHSMPPAWLTFDPEPAPPTKHRSSHKPQTIIKHPTSSGFHKLSAHGHRSCHVEVVKEVQGICQSMPIGSACVTDDYMAVYTDANCSAQ</sequence>
<dbReference type="AlphaFoldDB" id="A0A6P4JSH5"/>
<feature type="signal peptide" evidence="2">
    <location>
        <begin position="1"/>
        <end position="19"/>
    </location>
</feature>
<dbReference type="GeneID" id="108085537"/>
<evidence type="ECO:0000313" key="3">
    <source>
        <dbReference type="Proteomes" id="UP001652661"/>
    </source>
</evidence>
<accession>A0A6P4JSH5</accession>
<feature type="compositionally biased region" description="Polar residues" evidence="1">
    <location>
        <begin position="60"/>
        <end position="71"/>
    </location>
</feature>
<dbReference type="RefSeq" id="XP_017037659.1">
    <property type="nucleotide sequence ID" value="XM_017182170.2"/>
</dbReference>
<dbReference type="Proteomes" id="UP001652661">
    <property type="component" value="Chromosome 3L"/>
</dbReference>
<gene>
    <name evidence="4" type="primary">LOC108085537</name>
</gene>
<reference evidence="4" key="1">
    <citation type="submission" date="2025-08" db="UniProtKB">
        <authorList>
            <consortium name="RefSeq"/>
        </authorList>
    </citation>
    <scope>IDENTIFICATION</scope>
    <source>
        <strain evidence="4">14028-0561.14</strain>
        <tissue evidence="4">Whole fly</tissue>
    </source>
</reference>
<evidence type="ECO:0000313" key="4">
    <source>
        <dbReference type="RefSeq" id="XP_017037659.1"/>
    </source>
</evidence>
<keyword evidence="3" id="KW-1185">Reference proteome</keyword>
<protein>
    <submittedName>
        <fullName evidence="4">Uncharacterized protein</fullName>
    </submittedName>
</protein>
<evidence type="ECO:0000256" key="2">
    <source>
        <dbReference type="SAM" id="SignalP"/>
    </source>
</evidence>
<name>A0A6P4JSH5_DROKI</name>
<proteinExistence type="predicted"/>
<organism evidence="3 4">
    <name type="scientific">Drosophila kikkawai</name>
    <name type="common">Fruit fly</name>
    <dbReference type="NCBI Taxonomy" id="30033"/>
    <lineage>
        <taxon>Eukaryota</taxon>
        <taxon>Metazoa</taxon>
        <taxon>Ecdysozoa</taxon>
        <taxon>Arthropoda</taxon>
        <taxon>Hexapoda</taxon>
        <taxon>Insecta</taxon>
        <taxon>Pterygota</taxon>
        <taxon>Neoptera</taxon>
        <taxon>Endopterygota</taxon>
        <taxon>Diptera</taxon>
        <taxon>Brachycera</taxon>
        <taxon>Muscomorpha</taxon>
        <taxon>Ephydroidea</taxon>
        <taxon>Drosophilidae</taxon>
        <taxon>Drosophila</taxon>
        <taxon>Sophophora</taxon>
    </lineage>
</organism>
<keyword evidence="2" id="KW-0732">Signal</keyword>